<evidence type="ECO:0000256" key="5">
    <source>
        <dbReference type="ARBA" id="ARBA00023136"/>
    </source>
</evidence>
<sequence length="169" mass="17397">MTPHFLRPLSIGFVAIGGAIGAGAREGLILIVPAEGPLPWAVLAANLLGAFLLGLLSEALLDHPAFSPGRSQRHQRLRLLLGTGFCGGFTTYSTLALGTAALAGGTGGGPPAWNWAISYAVGTVVVGAFATWCGILLGSISRRRTHFEPPRQEPAELIKHPSTPPGGAS</sequence>
<keyword evidence="5 10" id="KW-0472">Membrane</keyword>
<evidence type="ECO:0000256" key="10">
    <source>
        <dbReference type="HAMAP-Rule" id="MF_00454"/>
    </source>
</evidence>
<keyword evidence="3 10" id="KW-0812">Transmembrane</keyword>
<proteinExistence type="inferred from homology"/>
<evidence type="ECO:0000256" key="9">
    <source>
        <dbReference type="ARBA" id="ARBA00049940"/>
    </source>
</evidence>
<evidence type="ECO:0000256" key="7">
    <source>
        <dbReference type="ARBA" id="ARBA00035120"/>
    </source>
</evidence>
<feature type="compositionally biased region" description="Basic and acidic residues" evidence="11">
    <location>
        <begin position="148"/>
        <end position="159"/>
    </location>
</feature>
<feature type="region of interest" description="Disordered" evidence="11">
    <location>
        <begin position="148"/>
        <end position="169"/>
    </location>
</feature>
<keyword evidence="10" id="KW-0915">Sodium</keyword>
<feature type="transmembrane region" description="Helical" evidence="10">
    <location>
        <begin position="77"/>
        <end position="103"/>
    </location>
</feature>
<keyword evidence="4 10" id="KW-1133">Transmembrane helix</keyword>
<keyword evidence="10" id="KW-0479">Metal-binding</keyword>
<feature type="transmembrane region" description="Helical" evidence="10">
    <location>
        <begin position="38"/>
        <end position="56"/>
    </location>
</feature>
<dbReference type="Pfam" id="PF02537">
    <property type="entry name" value="CRCB"/>
    <property type="match status" value="1"/>
</dbReference>
<accession>A0ABV8R0X2</accession>
<evidence type="ECO:0000313" key="13">
    <source>
        <dbReference type="Proteomes" id="UP001595773"/>
    </source>
</evidence>
<dbReference type="EMBL" id="JBHSCQ010000016">
    <property type="protein sequence ID" value="MFC4266026.1"/>
    <property type="molecule type" value="Genomic_DNA"/>
</dbReference>
<feature type="binding site" evidence="10">
    <location>
        <position position="87"/>
    </location>
    <ligand>
        <name>Na(+)</name>
        <dbReference type="ChEBI" id="CHEBI:29101"/>
        <note>structural</note>
    </ligand>
</feature>
<name>A0ABV8R0X2_9MICC</name>
<gene>
    <name evidence="10" type="primary">fluC</name>
    <name evidence="10" type="synonym">crcB</name>
    <name evidence="12" type="ORF">ACFOW9_10480</name>
</gene>
<evidence type="ECO:0000256" key="2">
    <source>
        <dbReference type="ARBA" id="ARBA00022475"/>
    </source>
</evidence>
<feature type="transmembrane region" description="Helical" evidence="10">
    <location>
        <begin position="12"/>
        <end position="32"/>
    </location>
</feature>
<keyword evidence="13" id="KW-1185">Reference proteome</keyword>
<protein>
    <recommendedName>
        <fullName evidence="10">Fluoride-specific ion channel FluC</fullName>
    </recommendedName>
</protein>
<evidence type="ECO:0000256" key="6">
    <source>
        <dbReference type="ARBA" id="ARBA00023303"/>
    </source>
</evidence>
<keyword evidence="10" id="KW-0406">Ion transport</keyword>
<comment type="catalytic activity">
    <reaction evidence="8">
        <text>fluoride(in) = fluoride(out)</text>
        <dbReference type="Rhea" id="RHEA:76159"/>
        <dbReference type="ChEBI" id="CHEBI:17051"/>
    </reaction>
    <physiologicalReaction direction="left-to-right" evidence="8">
        <dbReference type="Rhea" id="RHEA:76160"/>
    </physiologicalReaction>
</comment>
<reference evidence="13" key="1">
    <citation type="journal article" date="2019" name="Int. J. Syst. Evol. Microbiol.">
        <title>The Global Catalogue of Microorganisms (GCM) 10K type strain sequencing project: providing services to taxonomists for standard genome sequencing and annotation.</title>
        <authorList>
            <consortium name="The Broad Institute Genomics Platform"/>
            <consortium name="The Broad Institute Genome Sequencing Center for Infectious Disease"/>
            <person name="Wu L."/>
            <person name="Ma J."/>
        </authorList>
    </citation>
    <scope>NUCLEOTIDE SEQUENCE [LARGE SCALE GENOMIC DNA]</scope>
    <source>
        <strain evidence="13">CGMCC 1.10698</strain>
    </source>
</reference>
<feature type="transmembrane region" description="Helical" evidence="10">
    <location>
        <begin position="115"/>
        <end position="137"/>
    </location>
</feature>
<dbReference type="InterPro" id="IPR003691">
    <property type="entry name" value="FluC"/>
</dbReference>
<organism evidence="12 13">
    <name type="scientific">Arthrobacter cryoconiti</name>
    <dbReference type="NCBI Taxonomy" id="748907"/>
    <lineage>
        <taxon>Bacteria</taxon>
        <taxon>Bacillati</taxon>
        <taxon>Actinomycetota</taxon>
        <taxon>Actinomycetes</taxon>
        <taxon>Micrococcales</taxon>
        <taxon>Micrococcaceae</taxon>
        <taxon>Arthrobacter</taxon>
    </lineage>
</organism>
<evidence type="ECO:0000256" key="8">
    <source>
        <dbReference type="ARBA" id="ARBA00035585"/>
    </source>
</evidence>
<keyword evidence="6 10" id="KW-0407">Ion channel</keyword>
<dbReference type="PANTHER" id="PTHR28259:SF1">
    <property type="entry name" value="FLUORIDE EXPORT PROTEIN 1-RELATED"/>
    <property type="match status" value="1"/>
</dbReference>
<evidence type="ECO:0000256" key="11">
    <source>
        <dbReference type="SAM" id="MobiDB-lite"/>
    </source>
</evidence>
<comment type="function">
    <text evidence="9 10">Fluoride-specific ion channel. Important for reducing fluoride concentration in the cell, thus reducing its toxicity.</text>
</comment>
<evidence type="ECO:0000256" key="1">
    <source>
        <dbReference type="ARBA" id="ARBA00004651"/>
    </source>
</evidence>
<dbReference type="Proteomes" id="UP001595773">
    <property type="component" value="Unassembled WGS sequence"/>
</dbReference>
<dbReference type="PANTHER" id="PTHR28259">
    <property type="entry name" value="FLUORIDE EXPORT PROTEIN 1-RELATED"/>
    <property type="match status" value="1"/>
</dbReference>
<evidence type="ECO:0000256" key="3">
    <source>
        <dbReference type="ARBA" id="ARBA00022692"/>
    </source>
</evidence>
<evidence type="ECO:0000256" key="4">
    <source>
        <dbReference type="ARBA" id="ARBA00022989"/>
    </source>
</evidence>
<dbReference type="RefSeq" id="WP_230068054.1">
    <property type="nucleotide sequence ID" value="NZ_BAABLL010000006.1"/>
</dbReference>
<feature type="binding site" evidence="10">
    <location>
        <position position="90"/>
    </location>
    <ligand>
        <name>Na(+)</name>
        <dbReference type="ChEBI" id="CHEBI:29101"/>
        <note>structural</note>
    </ligand>
</feature>
<comment type="activity regulation">
    <text evidence="10">Na(+) is not transported, but it plays an essential structural role and its presence is essential for fluoride channel function.</text>
</comment>
<comment type="subcellular location">
    <subcellularLocation>
        <location evidence="1 10">Cell membrane</location>
        <topology evidence="1 10">Multi-pass membrane protein</topology>
    </subcellularLocation>
</comment>
<comment type="caution">
    <text evidence="12">The sequence shown here is derived from an EMBL/GenBank/DDBJ whole genome shotgun (WGS) entry which is preliminary data.</text>
</comment>
<evidence type="ECO:0000313" key="12">
    <source>
        <dbReference type="EMBL" id="MFC4266026.1"/>
    </source>
</evidence>
<dbReference type="HAMAP" id="MF_00454">
    <property type="entry name" value="FluC"/>
    <property type="match status" value="1"/>
</dbReference>
<keyword evidence="2 10" id="KW-1003">Cell membrane</keyword>
<comment type="similarity">
    <text evidence="7 10">Belongs to the fluoride channel Fluc/FEX (TC 1.A.43) family.</text>
</comment>
<keyword evidence="10" id="KW-0813">Transport</keyword>